<proteinExistence type="predicted"/>
<organism evidence="2">
    <name type="scientific">Arion vulgaris</name>
    <dbReference type="NCBI Taxonomy" id="1028688"/>
    <lineage>
        <taxon>Eukaryota</taxon>
        <taxon>Metazoa</taxon>
        <taxon>Spiralia</taxon>
        <taxon>Lophotrochozoa</taxon>
        <taxon>Mollusca</taxon>
        <taxon>Gastropoda</taxon>
        <taxon>Heterobranchia</taxon>
        <taxon>Euthyneura</taxon>
        <taxon>Panpulmonata</taxon>
        <taxon>Eupulmonata</taxon>
        <taxon>Stylommatophora</taxon>
        <taxon>Helicina</taxon>
        <taxon>Arionoidea</taxon>
        <taxon>Arionidae</taxon>
        <taxon>Arion</taxon>
    </lineage>
</organism>
<feature type="non-terminal residue" evidence="2">
    <location>
        <position position="73"/>
    </location>
</feature>
<name>A0A0B7C476_9EUPU</name>
<feature type="non-terminal residue" evidence="2">
    <location>
        <position position="1"/>
    </location>
</feature>
<accession>A0A0B7C476</accession>
<evidence type="ECO:0000313" key="2">
    <source>
        <dbReference type="EMBL" id="CEL00279.1"/>
    </source>
</evidence>
<reference evidence="2" key="1">
    <citation type="submission" date="2014-12" db="EMBL/GenBank/DDBJ databases">
        <title>Insight into the proteome of Arion vulgaris.</title>
        <authorList>
            <person name="Aradska J."/>
            <person name="Bulat T."/>
            <person name="Smidak R."/>
            <person name="Sarate P."/>
            <person name="Gangsoo J."/>
            <person name="Sialana F."/>
            <person name="Bilban M."/>
            <person name="Lubec G."/>
        </authorList>
    </citation>
    <scope>NUCLEOTIDE SEQUENCE</scope>
    <source>
        <tissue evidence="2">Skin</tissue>
    </source>
</reference>
<gene>
    <name evidence="2" type="primary">ORF223317</name>
</gene>
<protein>
    <submittedName>
        <fullName evidence="2">Uncharacterized protein</fullName>
    </submittedName>
</protein>
<dbReference type="AlphaFoldDB" id="A0A0B7C476"/>
<dbReference type="EMBL" id="HACG01053408">
    <property type="protein sequence ID" value="CEL00279.1"/>
    <property type="molecule type" value="Transcribed_RNA"/>
</dbReference>
<sequence length="73" mass="7644">SVGIRASLATSFPPKRCHSTSVVEKQSSSIHFGMLELTDQVLKSCHGSTDTNSGCDMDEGKASSFSSPLGHSS</sequence>
<feature type="compositionally biased region" description="Polar residues" evidence="1">
    <location>
        <begin position="63"/>
        <end position="73"/>
    </location>
</feature>
<feature type="region of interest" description="Disordered" evidence="1">
    <location>
        <begin position="46"/>
        <end position="73"/>
    </location>
</feature>
<evidence type="ECO:0000256" key="1">
    <source>
        <dbReference type="SAM" id="MobiDB-lite"/>
    </source>
</evidence>